<protein>
    <recommendedName>
        <fullName evidence="13">Venom dipeptidyl peptidase 4</fullName>
    </recommendedName>
</protein>
<keyword evidence="9 14" id="KW-1133">Transmembrane helix</keyword>
<evidence type="ECO:0000259" key="15">
    <source>
        <dbReference type="Pfam" id="PF00326"/>
    </source>
</evidence>
<evidence type="ECO:0000313" key="17">
    <source>
        <dbReference type="EMBL" id="CAB3258211.1"/>
    </source>
</evidence>
<dbReference type="AlphaFoldDB" id="A0A8S1B8Y7"/>
<evidence type="ECO:0000256" key="11">
    <source>
        <dbReference type="ARBA" id="ARBA00023180"/>
    </source>
</evidence>
<evidence type="ECO:0000256" key="6">
    <source>
        <dbReference type="ARBA" id="ARBA00022801"/>
    </source>
</evidence>
<dbReference type="Pfam" id="PF00930">
    <property type="entry name" value="DPPIV_N"/>
    <property type="match status" value="1"/>
</dbReference>
<evidence type="ECO:0000256" key="2">
    <source>
        <dbReference type="ARBA" id="ARBA00010036"/>
    </source>
</evidence>
<feature type="transmembrane region" description="Helical" evidence="14">
    <location>
        <begin position="21"/>
        <end position="42"/>
    </location>
</feature>
<dbReference type="SUPFAM" id="SSF82171">
    <property type="entry name" value="DPP6 N-terminal domain-like"/>
    <property type="match status" value="1"/>
</dbReference>
<keyword evidence="5 14" id="KW-0812">Transmembrane</keyword>
<proteinExistence type="inferred from homology"/>
<accession>A0A8S1B8Y7</accession>
<reference evidence="17 18" key="1">
    <citation type="submission" date="2020-04" db="EMBL/GenBank/DDBJ databases">
        <authorList>
            <person name="Wallbank WR R."/>
            <person name="Pardo Diaz C."/>
            <person name="Kozak K."/>
            <person name="Martin S."/>
            <person name="Jiggins C."/>
            <person name="Moest M."/>
            <person name="Warren A I."/>
            <person name="Byers J.R.P. K."/>
            <person name="Montejo-Kovacevich G."/>
            <person name="Yen C E."/>
        </authorList>
    </citation>
    <scope>NUCLEOTIDE SEQUENCE [LARGE SCALE GENOMIC DNA]</scope>
</reference>
<keyword evidence="8" id="KW-0735">Signal-anchor</keyword>
<evidence type="ECO:0000256" key="9">
    <source>
        <dbReference type="ARBA" id="ARBA00022989"/>
    </source>
</evidence>
<comment type="caution">
    <text evidence="17">The sequence shown here is derived from an EMBL/GenBank/DDBJ whole genome shotgun (WGS) entry which is preliminary data.</text>
</comment>
<evidence type="ECO:0000256" key="1">
    <source>
        <dbReference type="ARBA" id="ARBA00004606"/>
    </source>
</evidence>
<evidence type="ECO:0000256" key="5">
    <source>
        <dbReference type="ARBA" id="ARBA00022692"/>
    </source>
</evidence>
<keyword evidence="4" id="KW-0645">Protease</keyword>
<dbReference type="FunFam" id="3.40.50.1820:FF:000003">
    <property type="entry name" value="Dipeptidyl peptidase 4"/>
    <property type="match status" value="1"/>
</dbReference>
<keyword evidence="3" id="KW-0031">Aminopeptidase</keyword>
<dbReference type="OrthoDB" id="16520at2759"/>
<keyword evidence="6" id="KW-0378">Hydrolase</keyword>
<keyword evidence="7" id="KW-0720">Serine protease</keyword>
<dbReference type="InterPro" id="IPR029058">
    <property type="entry name" value="AB_hydrolase_fold"/>
</dbReference>
<dbReference type="PANTHER" id="PTHR11731">
    <property type="entry name" value="PROTEASE FAMILY S9B,C DIPEPTIDYL-PEPTIDASE IV-RELATED"/>
    <property type="match status" value="1"/>
</dbReference>
<gene>
    <name evidence="17" type="ORF">APLA_LOCUS16384</name>
</gene>
<dbReference type="GO" id="GO:0005886">
    <property type="term" value="C:plasma membrane"/>
    <property type="evidence" value="ECO:0007669"/>
    <property type="project" value="TreeGrafter"/>
</dbReference>
<dbReference type="GO" id="GO:0004177">
    <property type="term" value="F:aminopeptidase activity"/>
    <property type="evidence" value="ECO:0007669"/>
    <property type="project" value="UniProtKB-KW"/>
</dbReference>
<comment type="similarity">
    <text evidence="2">Belongs to the peptidase S9B family. DPPIV subfamily.</text>
</comment>
<dbReference type="GO" id="GO:0008239">
    <property type="term" value="F:dipeptidyl-peptidase activity"/>
    <property type="evidence" value="ECO:0007669"/>
    <property type="project" value="TreeGrafter"/>
</dbReference>
<dbReference type="Gene3D" id="2.140.10.30">
    <property type="entry name" value="Dipeptidylpeptidase IV, N-terminal domain"/>
    <property type="match status" value="1"/>
</dbReference>
<name>A0A8S1B8Y7_ARCPL</name>
<evidence type="ECO:0000256" key="14">
    <source>
        <dbReference type="SAM" id="Phobius"/>
    </source>
</evidence>
<dbReference type="PANTHER" id="PTHR11731:SF200">
    <property type="entry name" value="DIPEPTIDYL PEPTIDASE 10, ISOFORM B"/>
    <property type="match status" value="1"/>
</dbReference>
<evidence type="ECO:0000313" key="18">
    <source>
        <dbReference type="Proteomes" id="UP000494106"/>
    </source>
</evidence>
<feature type="domain" description="Peptidase S9 prolyl oligopeptidase catalytic" evidence="15">
    <location>
        <begin position="604"/>
        <end position="807"/>
    </location>
</feature>
<dbReference type="Proteomes" id="UP000494106">
    <property type="component" value="Unassembled WGS sequence"/>
</dbReference>
<dbReference type="GO" id="GO:0008236">
    <property type="term" value="F:serine-type peptidase activity"/>
    <property type="evidence" value="ECO:0007669"/>
    <property type="project" value="UniProtKB-KW"/>
</dbReference>
<evidence type="ECO:0000256" key="10">
    <source>
        <dbReference type="ARBA" id="ARBA00023136"/>
    </source>
</evidence>
<evidence type="ECO:0000256" key="8">
    <source>
        <dbReference type="ARBA" id="ARBA00022968"/>
    </source>
</evidence>
<evidence type="ECO:0000256" key="7">
    <source>
        <dbReference type="ARBA" id="ARBA00022825"/>
    </source>
</evidence>
<dbReference type="InterPro" id="IPR002469">
    <property type="entry name" value="Peptidase_S9B_N"/>
</dbReference>
<dbReference type="GO" id="GO:0006508">
    <property type="term" value="P:proteolysis"/>
    <property type="evidence" value="ECO:0007669"/>
    <property type="project" value="UniProtKB-KW"/>
</dbReference>
<dbReference type="SUPFAM" id="SSF53474">
    <property type="entry name" value="alpha/beta-Hydrolases"/>
    <property type="match status" value="1"/>
</dbReference>
<comment type="subcellular location">
    <subcellularLocation>
        <location evidence="12">Endomembrane system</location>
        <topology evidence="12">Single-pass membrane protein</topology>
    </subcellularLocation>
    <subcellularLocation>
        <location evidence="1">Membrane</location>
        <topology evidence="1">Single-pass type II membrane protein</topology>
    </subcellularLocation>
</comment>
<evidence type="ECO:0000256" key="3">
    <source>
        <dbReference type="ARBA" id="ARBA00022438"/>
    </source>
</evidence>
<keyword evidence="10 14" id="KW-0472">Membrane</keyword>
<dbReference type="GO" id="GO:0012505">
    <property type="term" value="C:endomembrane system"/>
    <property type="evidence" value="ECO:0007669"/>
    <property type="project" value="UniProtKB-SubCell"/>
</dbReference>
<dbReference type="EMBL" id="CADEBC010000596">
    <property type="protein sequence ID" value="CAB3258211.1"/>
    <property type="molecule type" value="Genomic_DNA"/>
</dbReference>
<dbReference type="InterPro" id="IPR050278">
    <property type="entry name" value="Serine_Prot_S9B/DPPIV"/>
</dbReference>
<evidence type="ECO:0000256" key="12">
    <source>
        <dbReference type="ARBA" id="ARBA00037847"/>
    </source>
</evidence>
<keyword evidence="11" id="KW-0325">Glycoprotein</keyword>
<feature type="domain" description="Dipeptidylpeptidase IV N-terminal" evidence="16">
    <location>
        <begin position="153"/>
        <end position="523"/>
    </location>
</feature>
<dbReference type="InterPro" id="IPR001375">
    <property type="entry name" value="Peptidase_S9_cat"/>
</dbReference>
<evidence type="ECO:0000256" key="4">
    <source>
        <dbReference type="ARBA" id="ARBA00022670"/>
    </source>
</evidence>
<dbReference type="Gene3D" id="3.40.50.1820">
    <property type="entry name" value="alpha/beta hydrolase"/>
    <property type="match status" value="1"/>
</dbReference>
<sequence length="808" mass="89714">MEMGTSDQVLVATKRKKTLTYAIGIAAMLAIIAVIVTLVVVLTGGDSAAVDPIITTEGPTSPDIPTSEAQTTSPIAVETTTEAVLSPIDLEEIIEGAFATPSFNATWASGNEAIFRNAFGDLILFNVDTSATQTLVQNSSQILQRSSRVAALSPDRTVVVLAHDVVPVYRYSFLARYSLIDVEDGNQTDILPTNVDYEQGFLQNFVWGPSGTALAFVYLNNIYYQGSMNEEPRQITTSGVLHVIYNGIPDWVYEEEVFGSNNAIWFSNDGNKLAYATFNDTDVRIMKVPHYGVPGSLNYQYTQHHDIRYPKTGTTNPTVSVTLFNLLTNENNVYEAPTDLNEPILKSVRFVNNDNIAVMWTDRVQTRLSVVICTSGVPTCSQIYTYSETNGWIDNVPLIFNEAGNSFITILPQVVNGTSYKQIVQVTGGTNAEAPWTASNRINTPHTVLEILHWSSSDVIWYKATSVSDFAEQHIYSSNAANGVECFTCNIQKENGEECLYNEGTISTLGDRIIINCAGPGVPQVFIYNTDGSRVLVWDDSSELSGNLNNRLLPETIRFSVPISGAEDADVQIQVPRGYQNLRNVPLLVYVYAGPDTALVTKQWNLDWSSSLVSRWQIAVAHIDGRGSGLRSVENMFAVNRRLGTVEIEDQISVTRYLQENLPWVDANRTCIWGWSYGGYAASKALAEGGTVFRCAAAVAPVVDWRFYDTIYTERYMDLPSNNPTGFLQSSLLTDELVNAFRNKSYFLIHGTADDNVHYQHAMLLSRLLQRNDVYFQQMSYTDEDHGLVGVRPHLYHGLEKFLQEHML</sequence>
<evidence type="ECO:0000259" key="16">
    <source>
        <dbReference type="Pfam" id="PF00930"/>
    </source>
</evidence>
<organism evidence="17 18">
    <name type="scientific">Arctia plantaginis</name>
    <name type="common">Wood tiger moth</name>
    <name type="synonym">Phalaena plantaginis</name>
    <dbReference type="NCBI Taxonomy" id="874455"/>
    <lineage>
        <taxon>Eukaryota</taxon>
        <taxon>Metazoa</taxon>
        <taxon>Ecdysozoa</taxon>
        <taxon>Arthropoda</taxon>
        <taxon>Hexapoda</taxon>
        <taxon>Insecta</taxon>
        <taxon>Pterygota</taxon>
        <taxon>Neoptera</taxon>
        <taxon>Endopterygota</taxon>
        <taxon>Lepidoptera</taxon>
        <taxon>Glossata</taxon>
        <taxon>Ditrysia</taxon>
        <taxon>Noctuoidea</taxon>
        <taxon>Erebidae</taxon>
        <taxon>Arctiinae</taxon>
        <taxon>Arctia</taxon>
    </lineage>
</organism>
<keyword evidence="18" id="KW-1185">Reference proteome</keyword>
<evidence type="ECO:0000256" key="13">
    <source>
        <dbReference type="ARBA" id="ARBA00072929"/>
    </source>
</evidence>
<dbReference type="Pfam" id="PF00326">
    <property type="entry name" value="Peptidase_S9"/>
    <property type="match status" value="1"/>
</dbReference>